<dbReference type="EMBL" id="BAABLD010000008">
    <property type="protein sequence ID" value="GAA5164747.1"/>
    <property type="molecule type" value="Genomic_DNA"/>
</dbReference>
<sequence length="78" mass="9066">MVNLRHALTHARRGDWEAAHRMVQADDSMLGAWFHGILHAQEGDLSNAEYWYQRAQRSFASRGNTLEELERLESELLD</sequence>
<protein>
    <recommendedName>
        <fullName evidence="3">Tetratricopeptide repeat protein</fullName>
    </recommendedName>
</protein>
<reference evidence="2" key="1">
    <citation type="journal article" date="2019" name="Int. J. Syst. Evol. Microbiol.">
        <title>The Global Catalogue of Microorganisms (GCM) 10K type strain sequencing project: providing services to taxonomists for standard genome sequencing and annotation.</title>
        <authorList>
            <consortium name="The Broad Institute Genomics Platform"/>
            <consortium name="The Broad Institute Genome Sequencing Center for Infectious Disease"/>
            <person name="Wu L."/>
            <person name="Ma J."/>
        </authorList>
    </citation>
    <scope>NUCLEOTIDE SEQUENCE [LARGE SCALE GENOMIC DNA]</scope>
    <source>
        <strain evidence="2">JCM 18715</strain>
    </source>
</reference>
<evidence type="ECO:0008006" key="3">
    <source>
        <dbReference type="Google" id="ProtNLM"/>
    </source>
</evidence>
<name>A0ABP9QN89_9RHOO</name>
<comment type="caution">
    <text evidence="1">The sequence shown here is derived from an EMBL/GenBank/DDBJ whole genome shotgun (WGS) entry which is preliminary data.</text>
</comment>
<proteinExistence type="predicted"/>
<dbReference type="RefSeq" id="WP_345532701.1">
    <property type="nucleotide sequence ID" value="NZ_BAABLD010000008.1"/>
</dbReference>
<keyword evidence="2" id="KW-1185">Reference proteome</keyword>
<dbReference type="Proteomes" id="UP001500547">
    <property type="component" value="Unassembled WGS sequence"/>
</dbReference>
<evidence type="ECO:0000313" key="1">
    <source>
        <dbReference type="EMBL" id="GAA5164747.1"/>
    </source>
</evidence>
<gene>
    <name evidence="1" type="ORF">GCM10025770_19190</name>
</gene>
<accession>A0ABP9QN89</accession>
<evidence type="ECO:0000313" key="2">
    <source>
        <dbReference type="Proteomes" id="UP001500547"/>
    </source>
</evidence>
<organism evidence="1 2">
    <name type="scientific">Viridibacterium curvum</name>
    <dbReference type="NCBI Taxonomy" id="1101404"/>
    <lineage>
        <taxon>Bacteria</taxon>
        <taxon>Pseudomonadati</taxon>
        <taxon>Pseudomonadota</taxon>
        <taxon>Betaproteobacteria</taxon>
        <taxon>Rhodocyclales</taxon>
        <taxon>Rhodocyclaceae</taxon>
        <taxon>Viridibacterium</taxon>
    </lineage>
</organism>